<gene>
    <name evidence="1" type="ORF">ABDJ40_18865</name>
</gene>
<dbReference type="Proteomes" id="UP001462640">
    <property type="component" value="Unassembled WGS sequence"/>
</dbReference>
<reference evidence="1 2" key="1">
    <citation type="submission" date="2024-05" db="EMBL/GenBank/DDBJ databases">
        <title>Roseateles sp. 2.12 16S ribosomal RNA gene Genome sequencing and assembly.</title>
        <authorList>
            <person name="Woo H."/>
        </authorList>
    </citation>
    <scope>NUCLEOTIDE SEQUENCE [LARGE SCALE GENOMIC DNA]</scope>
    <source>
        <strain evidence="1 2">2.12</strain>
    </source>
</reference>
<evidence type="ECO:0000313" key="1">
    <source>
        <dbReference type="EMBL" id="MEO3714834.1"/>
    </source>
</evidence>
<dbReference type="EMBL" id="JBDPZC010000010">
    <property type="protein sequence ID" value="MEO3714834.1"/>
    <property type="molecule type" value="Genomic_DNA"/>
</dbReference>
<accession>A0ABV0GIF2</accession>
<evidence type="ECO:0000313" key="2">
    <source>
        <dbReference type="Proteomes" id="UP001462640"/>
    </source>
</evidence>
<proteinExistence type="predicted"/>
<name>A0ABV0GIF2_9BURK</name>
<organism evidence="1 2">
    <name type="scientific">Roseateles flavus</name>
    <dbReference type="NCBI Taxonomy" id="3149041"/>
    <lineage>
        <taxon>Bacteria</taxon>
        <taxon>Pseudomonadati</taxon>
        <taxon>Pseudomonadota</taxon>
        <taxon>Betaproteobacteria</taxon>
        <taxon>Burkholderiales</taxon>
        <taxon>Sphaerotilaceae</taxon>
        <taxon>Roseateles</taxon>
    </lineage>
</organism>
<protein>
    <submittedName>
        <fullName evidence="1">Uncharacterized protein</fullName>
    </submittedName>
</protein>
<sequence length="99" mass="11106">MSDESWGFALPAFKPEEALLKLRRDLRELGLTERDGCFERRGSAIARAAVDGSTLKVAIVKRPARTPEWTEKTVKDSAQQRDFLALVKKNLSGWSDADE</sequence>
<comment type="caution">
    <text evidence="1">The sequence shown here is derived from an EMBL/GenBank/DDBJ whole genome shotgun (WGS) entry which is preliminary data.</text>
</comment>
<dbReference type="RefSeq" id="WP_347611929.1">
    <property type="nucleotide sequence ID" value="NZ_JBDPZC010000010.1"/>
</dbReference>
<keyword evidence="2" id="KW-1185">Reference proteome</keyword>